<name>A0A1I2FUY1_9BACT</name>
<keyword evidence="2" id="KW-1185">Reference proteome</keyword>
<dbReference type="AlphaFoldDB" id="A0A1I2FUY1"/>
<evidence type="ECO:0000313" key="2">
    <source>
        <dbReference type="Proteomes" id="UP000199400"/>
    </source>
</evidence>
<evidence type="ECO:0000313" key="1">
    <source>
        <dbReference type="EMBL" id="SFF09244.1"/>
    </source>
</evidence>
<dbReference type="EMBL" id="FOMX01000028">
    <property type="protein sequence ID" value="SFF09244.1"/>
    <property type="molecule type" value="Genomic_DNA"/>
</dbReference>
<reference evidence="2" key="1">
    <citation type="submission" date="2016-10" db="EMBL/GenBank/DDBJ databases">
        <authorList>
            <person name="Varghese N."/>
            <person name="Submissions S."/>
        </authorList>
    </citation>
    <scope>NUCLEOTIDE SEQUENCE [LARGE SCALE GENOMIC DNA]</scope>
    <source>
        <strain evidence="2">ATCC 25963</strain>
    </source>
</reference>
<proteinExistence type="predicted"/>
<gene>
    <name evidence="1" type="ORF">SAMN02745121_06886</name>
</gene>
<dbReference type="STRING" id="54.SAMN02745121_06886"/>
<organism evidence="1 2">
    <name type="scientific">Nannocystis exedens</name>
    <dbReference type="NCBI Taxonomy" id="54"/>
    <lineage>
        <taxon>Bacteria</taxon>
        <taxon>Pseudomonadati</taxon>
        <taxon>Myxococcota</taxon>
        <taxon>Polyangia</taxon>
        <taxon>Nannocystales</taxon>
        <taxon>Nannocystaceae</taxon>
        <taxon>Nannocystis</taxon>
    </lineage>
</organism>
<accession>A0A1I2FUY1</accession>
<sequence>MISSTTPRSGNIPLILLGSERVQNLDPTLEYPYAFSTCNAQGIPIVETVSLHAENSQKSIALWLPTPLLPIAEQPERSLTIVWAYSSWGIGNGTIHDPTFQVILRSRPSRPAGSAMRFTSKAEQVFQLSTEVAAPNPSAFFDHWVTTIEGIKGAGELAPHGEDFQCYLRVKLPARASGSPTSIRWQIHGLAVDQW</sequence>
<protein>
    <submittedName>
        <fullName evidence="1">Uncharacterized protein</fullName>
    </submittedName>
</protein>
<dbReference type="Proteomes" id="UP000199400">
    <property type="component" value="Unassembled WGS sequence"/>
</dbReference>